<protein>
    <submittedName>
        <fullName evidence="1">Uncharacterized protein</fullName>
    </submittedName>
</protein>
<gene>
    <name evidence="1" type="ORF">JYU34_016576</name>
</gene>
<reference evidence="1 2" key="1">
    <citation type="submission" date="2021-06" db="EMBL/GenBank/DDBJ databases">
        <title>A haploid diamondback moth (Plutella xylostella L.) genome assembly resolves 31 chromosomes and identifies a diamide resistance mutation.</title>
        <authorList>
            <person name="Ward C.M."/>
            <person name="Perry K.D."/>
            <person name="Baker G."/>
            <person name="Powis K."/>
            <person name="Heckel D.G."/>
            <person name="Baxter S.W."/>
        </authorList>
    </citation>
    <scope>NUCLEOTIDE SEQUENCE [LARGE SCALE GENOMIC DNA]</scope>
    <source>
        <strain evidence="1 2">LV</strain>
        <tissue evidence="1">Single pupa</tissue>
    </source>
</reference>
<comment type="caution">
    <text evidence="1">The sequence shown here is derived from an EMBL/GenBank/DDBJ whole genome shotgun (WGS) entry which is preliminary data.</text>
</comment>
<name>A0ABQ7Q2Y1_PLUXY</name>
<dbReference type="EMBL" id="JAHIBW010000022">
    <property type="protein sequence ID" value="KAG7299591.1"/>
    <property type="molecule type" value="Genomic_DNA"/>
</dbReference>
<dbReference type="Proteomes" id="UP000823941">
    <property type="component" value="Chromosome 22"/>
</dbReference>
<sequence length="71" mass="7968">MVMCKSDARRRDPHALNSEKLAENLRAGFSEEVRERRGVALRAAADAASSAPVTRAPITTRYHDRFQIQKS</sequence>
<organism evidence="1 2">
    <name type="scientific">Plutella xylostella</name>
    <name type="common">Diamondback moth</name>
    <name type="synonym">Plutella maculipennis</name>
    <dbReference type="NCBI Taxonomy" id="51655"/>
    <lineage>
        <taxon>Eukaryota</taxon>
        <taxon>Metazoa</taxon>
        <taxon>Ecdysozoa</taxon>
        <taxon>Arthropoda</taxon>
        <taxon>Hexapoda</taxon>
        <taxon>Insecta</taxon>
        <taxon>Pterygota</taxon>
        <taxon>Neoptera</taxon>
        <taxon>Endopterygota</taxon>
        <taxon>Lepidoptera</taxon>
        <taxon>Glossata</taxon>
        <taxon>Ditrysia</taxon>
        <taxon>Yponomeutoidea</taxon>
        <taxon>Plutellidae</taxon>
        <taxon>Plutella</taxon>
    </lineage>
</organism>
<accession>A0ABQ7Q2Y1</accession>
<evidence type="ECO:0000313" key="1">
    <source>
        <dbReference type="EMBL" id="KAG7299591.1"/>
    </source>
</evidence>
<keyword evidence="2" id="KW-1185">Reference proteome</keyword>
<evidence type="ECO:0000313" key="2">
    <source>
        <dbReference type="Proteomes" id="UP000823941"/>
    </source>
</evidence>
<proteinExistence type="predicted"/>